<evidence type="ECO:0000256" key="3">
    <source>
        <dbReference type="ARBA" id="ARBA00022833"/>
    </source>
</evidence>
<dbReference type="GO" id="GO:0008270">
    <property type="term" value="F:zinc ion binding"/>
    <property type="evidence" value="ECO:0007669"/>
    <property type="project" value="UniProtKB-KW"/>
</dbReference>
<feature type="compositionally biased region" description="Acidic residues" evidence="4">
    <location>
        <begin position="176"/>
        <end position="189"/>
    </location>
</feature>
<evidence type="ECO:0000313" key="7">
    <source>
        <dbReference type="Proteomes" id="UP000887568"/>
    </source>
</evidence>
<proteinExistence type="predicted"/>
<organism evidence="6 7">
    <name type="scientific">Patiria miniata</name>
    <name type="common">Bat star</name>
    <name type="synonym">Asterina miniata</name>
    <dbReference type="NCBI Taxonomy" id="46514"/>
    <lineage>
        <taxon>Eukaryota</taxon>
        <taxon>Metazoa</taxon>
        <taxon>Echinodermata</taxon>
        <taxon>Eleutherozoa</taxon>
        <taxon>Asterozoa</taxon>
        <taxon>Asteroidea</taxon>
        <taxon>Valvatacea</taxon>
        <taxon>Valvatida</taxon>
        <taxon>Asterinidae</taxon>
        <taxon>Patiria</taxon>
    </lineage>
</organism>
<name>A0A914A1C0_PATMI</name>
<dbReference type="InterPro" id="IPR007588">
    <property type="entry name" value="Znf_FLYWCH"/>
</dbReference>
<dbReference type="Pfam" id="PF04500">
    <property type="entry name" value="FLYWCH"/>
    <property type="match status" value="1"/>
</dbReference>
<protein>
    <recommendedName>
        <fullName evidence="5">FLYWCH-type domain-containing protein</fullName>
    </recommendedName>
</protein>
<dbReference type="OMA" id="PAETHET"/>
<keyword evidence="1" id="KW-0479">Metal-binding</keyword>
<dbReference type="PANTHER" id="PTHR20956">
    <property type="entry name" value="HEH2P"/>
    <property type="match status" value="1"/>
</dbReference>
<evidence type="ECO:0000256" key="4">
    <source>
        <dbReference type="SAM" id="MobiDB-lite"/>
    </source>
</evidence>
<sequence length="723" mass="80762">MQARSVDSSLLAALQNIQKASGAGSSVCDEGVRYKFVPTQRNKRKLIDINAGHTYTVRKVYKNTTLWQCTMRNKNIYCRATLQQSGNKFKKGNNDHIHPGQLGVAEFTASGKVRKRRAHKKKSTRDEAISQAVTTISESFGQQRQENILEMPQFSGISTGPSGLGSEVSISQAAAEDSDDSSDDDDDTDQVQRFRPIQVQSEHLQPEMSTGSQPVHFEGTIQDGTREHVVASADGSVGPGVVSDADVIETIAEEFKEQRAPDAEYTIVDGSSQRRNAKLTDSAGYTYCLKSRNSYTSYWRCSIRNKSVMCRASVVQTGEEFRRGQFDHIHPSNPNGAVAAKLVAQVKAKASLDPDAPMSNIVGEALVETVGYYQPGLGIPKPSNLVRAAKRLRQRLSRGSDSIHDSSIPADFLQKVIERGDKSHIFLASPQQLQLLSQMTRWYIDINPKVVKSPLKELVSIHAFVADDNEPKLRPMAFLLMSRKKRKDYKAVFSALKERLPGDLAVAECILDYEPTLWRAINDVFPGVQCSGSASHWSQAIWKKIQEFGIQGSQAYVHEPTRAYKLLRKLMALCYLPADLIPRMLNKLQEKANTGTLHQLLNYVEATWIEGPTCMWSPSVWSVYAQPQRINNDVEAWNKQLNSRIKKGKLPLSVLIMHLLSESKPVTAQAKPASKRHLKRYHSTVGKNHQIVKFWEEFKQGDRKLKQLLNACVTFCLPGSSHV</sequence>
<keyword evidence="7" id="KW-1185">Reference proteome</keyword>
<dbReference type="AlphaFoldDB" id="A0A914A1C0"/>
<dbReference type="GeneID" id="119729011"/>
<evidence type="ECO:0000259" key="5">
    <source>
        <dbReference type="Pfam" id="PF04500"/>
    </source>
</evidence>
<evidence type="ECO:0000313" key="6">
    <source>
        <dbReference type="EnsemblMetazoa" id="XP_038057420.1"/>
    </source>
</evidence>
<dbReference type="OrthoDB" id="10029846at2759"/>
<evidence type="ECO:0000256" key="2">
    <source>
        <dbReference type="ARBA" id="ARBA00022771"/>
    </source>
</evidence>
<feature type="domain" description="FLYWCH-type" evidence="5">
    <location>
        <begin position="36"/>
        <end position="98"/>
    </location>
</feature>
<feature type="region of interest" description="Disordered" evidence="4">
    <location>
        <begin position="153"/>
        <end position="189"/>
    </location>
</feature>
<accession>A0A914A1C0</accession>
<dbReference type="Gene3D" id="2.20.25.240">
    <property type="match status" value="2"/>
</dbReference>
<feature type="region of interest" description="Disordered" evidence="4">
    <location>
        <begin position="197"/>
        <end position="216"/>
    </location>
</feature>
<keyword evidence="2" id="KW-0863">Zinc-finger</keyword>
<evidence type="ECO:0000256" key="1">
    <source>
        <dbReference type="ARBA" id="ARBA00022723"/>
    </source>
</evidence>
<feature type="compositionally biased region" description="Polar residues" evidence="4">
    <location>
        <begin position="198"/>
        <end position="213"/>
    </location>
</feature>
<dbReference type="Proteomes" id="UP000887568">
    <property type="component" value="Unplaced"/>
</dbReference>
<dbReference type="PANTHER" id="PTHR20956:SF12">
    <property type="entry name" value="FLYWCH-TYPE DOMAIN-CONTAINING PROTEIN"/>
    <property type="match status" value="1"/>
</dbReference>
<keyword evidence="3" id="KW-0862">Zinc</keyword>
<dbReference type="RefSeq" id="XP_038057420.1">
    <property type="nucleotide sequence ID" value="XM_038201492.1"/>
</dbReference>
<dbReference type="EnsemblMetazoa" id="XM_038201492.1">
    <property type="protein sequence ID" value="XP_038057420.1"/>
    <property type="gene ID" value="LOC119729011"/>
</dbReference>
<reference evidence="6" key="1">
    <citation type="submission" date="2022-11" db="UniProtKB">
        <authorList>
            <consortium name="EnsemblMetazoa"/>
        </authorList>
    </citation>
    <scope>IDENTIFICATION</scope>
</reference>